<dbReference type="RefSeq" id="WP_345972093.1">
    <property type="nucleotide sequence ID" value="NZ_CP147920.1"/>
</dbReference>
<dbReference type="Pfam" id="PF01636">
    <property type="entry name" value="APH"/>
    <property type="match status" value="1"/>
</dbReference>
<keyword evidence="1" id="KW-0547">Nucleotide-binding</keyword>
<evidence type="ECO:0000313" key="4">
    <source>
        <dbReference type="EMBL" id="XAU14354.1"/>
    </source>
</evidence>
<organism evidence="4 5">
    <name type="scientific">Sulfurimonas diazotrophicus</name>
    <dbReference type="NCBI Taxonomy" id="3131939"/>
    <lineage>
        <taxon>Bacteria</taxon>
        <taxon>Pseudomonadati</taxon>
        <taxon>Campylobacterota</taxon>
        <taxon>Epsilonproteobacteria</taxon>
        <taxon>Campylobacterales</taxon>
        <taxon>Sulfurimonadaceae</taxon>
        <taxon>Sulfurimonas</taxon>
    </lineage>
</organism>
<keyword evidence="2" id="KW-0067">ATP-binding</keyword>
<protein>
    <submittedName>
        <fullName evidence="4">Phosphotransferase</fullName>
    </submittedName>
</protein>
<dbReference type="InterPro" id="IPR002575">
    <property type="entry name" value="Aminoglycoside_PTrfase"/>
</dbReference>
<dbReference type="Proteomes" id="UP001447842">
    <property type="component" value="Chromosome"/>
</dbReference>
<proteinExistence type="predicted"/>
<dbReference type="SUPFAM" id="SSF56112">
    <property type="entry name" value="Protein kinase-like (PK-like)"/>
    <property type="match status" value="1"/>
</dbReference>
<keyword evidence="5" id="KW-1185">Reference proteome</keyword>
<dbReference type="PANTHER" id="PTHR33540:SF1">
    <property type="entry name" value="N-ACETYLMURAMATE_N-ACETYLGLUCOSAMINE KINASE"/>
    <property type="match status" value="1"/>
</dbReference>
<reference evidence="4 5" key="1">
    <citation type="submission" date="2024-03" db="EMBL/GenBank/DDBJ databases">
        <title>Sulfurimonas sp. HSL3-1.</title>
        <authorList>
            <person name="Wang S."/>
        </authorList>
    </citation>
    <scope>NUCLEOTIDE SEQUENCE [LARGE SCALE GENOMIC DNA]</scope>
    <source>
        <strain evidence="4 5">HSL3-1</strain>
    </source>
</reference>
<evidence type="ECO:0000313" key="5">
    <source>
        <dbReference type="Proteomes" id="UP001447842"/>
    </source>
</evidence>
<gene>
    <name evidence="4" type="ORF">WCY31_08825</name>
</gene>
<name>A0ABZ3H9P8_9BACT</name>
<evidence type="ECO:0000256" key="1">
    <source>
        <dbReference type="ARBA" id="ARBA00022741"/>
    </source>
</evidence>
<dbReference type="PANTHER" id="PTHR33540">
    <property type="entry name" value="TRNA THREONYLCARBAMOYLADENOSINE BIOSYNTHESIS PROTEIN TSAE"/>
    <property type="match status" value="1"/>
</dbReference>
<evidence type="ECO:0000259" key="3">
    <source>
        <dbReference type="Pfam" id="PF01636"/>
    </source>
</evidence>
<dbReference type="EMBL" id="CP147920">
    <property type="protein sequence ID" value="XAU14354.1"/>
    <property type="molecule type" value="Genomic_DNA"/>
</dbReference>
<dbReference type="Gene3D" id="3.30.200.20">
    <property type="entry name" value="Phosphorylase Kinase, domain 1"/>
    <property type="match status" value="1"/>
</dbReference>
<evidence type="ECO:0000256" key="2">
    <source>
        <dbReference type="ARBA" id="ARBA00022840"/>
    </source>
</evidence>
<dbReference type="Gene3D" id="3.90.1200.10">
    <property type="match status" value="1"/>
</dbReference>
<sequence length="323" mass="37100">MHKVKAWLAKTPYRDWEVEVASADASFRRYFRLRRGREKLIVMDASLEKESLDPFLDVTGRLLGVDVKAPQVYLEDRDEGFLVLEDFGSRSLLNVLNEANFDSYYGSAIDEIVKMQAADAEGLPLYDKAFLHFEMDLMKTWFLEKYLGMTLSEEEERMLAEVLDTISETVLSQPQGVFVHRDFHSRNIMVTPSDETGVIDYQDAMKGAVTYDLVSLLKDLYIRFEPEEMAVLALRFRDRAGIVADDATFLKWFDFMGLQRHIKVLGIFARLWLRDGKPGYLGDLPLTLRYTIEAANRYEETKPLAALLERVTLPPLPSDSEGK</sequence>
<feature type="domain" description="Aminoglycoside phosphotransferase" evidence="3">
    <location>
        <begin position="18"/>
        <end position="232"/>
    </location>
</feature>
<accession>A0ABZ3H9P8</accession>
<dbReference type="InterPro" id="IPR011009">
    <property type="entry name" value="Kinase-like_dom_sf"/>
</dbReference>